<dbReference type="Proteomes" id="UP001163603">
    <property type="component" value="Chromosome 1"/>
</dbReference>
<sequence>MAHQYLNTIALLCLMLAAFISGSNAGVISVYWGQNGNEGSLADACATGNYGIVNIAFLSTFGNGQTPSLNLAGHCDPASNGCTGLSSDIKACQNQGIKVMLSIGGVANYLWNNFLGGQSSSRPLGDAALDGIDFDIEGGTAQNWDELAKALSGFNQKVYLSAAPQCPYPDAWVGGALSTGLFDYIWVQFYNNNPCEYSGNGDSLKSSWNQWTSNQPSSQVFLGLPASPEAAGSGYIAPDVLNSQILPSIKTSSNYGGVMLWSRYHDKDYSSAIKPNPNGFRIRNIFLTLIQNAYKSNAGVIVVYWGQNGNESTLTSTCATGNYEIVNIAFLSQFGNGQKQQINLAGHCNPASNGCQSVSTDIRYCKSRGIKVLLSIGGGAGSYSLSSDDDDARSVAAYLWNNFLGGKSNSRPLGDAVLDGIDFDIEMGNGAHYPTLAMALSEHSQGGKKIYLGAAPQCPFPDQYLNAALTTGLFDYVWVQFYNNPPCEFSSSSPNKFQNSWNKWTSSIKAGKFFVGLPASPSSGDASNGYVSPNDLISQVKK</sequence>
<protein>
    <submittedName>
        <fullName evidence="1">Uncharacterized protein</fullName>
    </submittedName>
</protein>
<keyword evidence="2" id="KW-1185">Reference proteome</keyword>
<gene>
    <name evidence="1" type="ORF">Pint_00523</name>
</gene>
<evidence type="ECO:0000313" key="2">
    <source>
        <dbReference type="Proteomes" id="UP001163603"/>
    </source>
</evidence>
<comment type="caution">
    <text evidence="1">The sequence shown here is derived from an EMBL/GenBank/DDBJ whole genome shotgun (WGS) entry which is preliminary data.</text>
</comment>
<dbReference type="EMBL" id="CM047736">
    <property type="protein sequence ID" value="KAJ0052109.1"/>
    <property type="molecule type" value="Genomic_DNA"/>
</dbReference>
<organism evidence="1 2">
    <name type="scientific">Pistacia integerrima</name>
    <dbReference type="NCBI Taxonomy" id="434235"/>
    <lineage>
        <taxon>Eukaryota</taxon>
        <taxon>Viridiplantae</taxon>
        <taxon>Streptophyta</taxon>
        <taxon>Embryophyta</taxon>
        <taxon>Tracheophyta</taxon>
        <taxon>Spermatophyta</taxon>
        <taxon>Magnoliopsida</taxon>
        <taxon>eudicotyledons</taxon>
        <taxon>Gunneridae</taxon>
        <taxon>Pentapetalae</taxon>
        <taxon>rosids</taxon>
        <taxon>malvids</taxon>
        <taxon>Sapindales</taxon>
        <taxon>Anacardiaceae</taxon>
        <taxon>Pistacia</taxon>
    </lineage>
</organism>
<proteinExistence type="predicted"/>
<reference evidence="2" key="1">
    <citation type="journal article" date="2023" name="G3 (Bethesda)">
        <title>Genome assembly and association tests identify interacting loci associated with vigor, precocity, and sex in interspecific pistachio rootstocks.</title>
        <authorList>
            <person name="Palmer W."/>
            <person name="Jacygrad E."/>
            <person name="Sagayaradj S."/>
            <person name="Cavanaugh K."/>
            <person name="Han R."/>
            <person name="Bertier L."/>
            <person name="Beede B."/>
            <person name="Kafkas S."/>
            <person name="Golino D."/>
            <person name="Preece J."/>
            <person name="Michelmore R."/>
        </authorList>
    </citation>
    <scope>NUCLEOTIDE SEQUENCE [LARGE SCALE GENOMIC DNA]</scope>
</reference>
<name>A0ACC0ZIU6_9ROSI</name>
<accession>A0ACC0ZIU6</accession>
<evidence type="ECO:0000313" key="1">
    <source>
        <dbReference type="EMBL" id="KAJ0052109.1"/>
    </source>
</evidence>